<evidence type="ECO:0000313" key="3">
    <source>
        <dbReference type="Proteomes" id="UP000215332"/>
    </source>
</evidence>
<evidence type="ECO:0000313" key="2">
    <source>
        <dbReference type="EMBL" id="SNV30748.1"/>
    </source>
</evidence>
<keyword evidence="1" id="KW-0472">Membrane</keyword>
<feature type="transmembrane region" description="Helical" evidence="1">
    <location>
        <begin position="12"/>
        <end position="36"/>
    </location>
</feature>
<feature type="transmembrane region" description="Helical" evidence="1">
    <location>
        <begin position="48"/>
        <end position="65"/>
    </location>
</feature>
<reference evidence="2 3" key="1">
    <citation type="submission" date="2017-06" db="EMBL/GenBank/DDBJ databases">
        <authorList>
            <consortium name="Pathogen Informatics"/>
        </authorList>
    </citation>
    <scope>NUCLEOTIDE SEQUENCE [LARGE SCALE GENOMIC DNA]</scope>
    <source>
        <strain evidence="2 3">NCTC11865</strain>
    </source>
</reference>
<dbReference type="Proteomes" id="UP000215332">
    <property type="component" value="Chromosome 1"/>
</dbReference>
<dbReference type="KEGG" id="cgrn:4412665_00475"/>
<dbReference type="Pfam" id="PF09819">
    <property type="entry name" value="ABC_cobalt"/>
    <property type="match status" value="1"/>
</dbReference>
<feature type="transmembrane region" description="Helical" evidence="1">
    <location>
        <begin position="120"/>
        <end position="138"/>
    </location>
</feature>
<protein>
    <submittedName>
        <fullName evidence="2">Putative HMP/thiamine permease protein ykoE</fullName>
    </submittedName>
</protein>
<gene>
    <name evidence="2" type="primary">ykoE</name>
    <name evidence="2" type="ORF">SAMEA4412665_00475</name>
</gene>
<dbReference type="InterPro" id="IPR017195">
    <property type="entry name" value="ABC_thiamin-permease_prd"/>
</dbReference>
<dbReference type="RefSeq" id="WP_021103712.1">
    <property type="nucleotide sequence ID" value="NZ_LT906441.1"/>
</dbReference>
<dbReference type="eggNOG" id="COG4721">
    <property type="taxonomic scope" value="Bacteria"/>
</dbReference>
<evidence type="ECO:0000256" key="1">
    <source>
        <dbReference type="SAM" id="Phobius"/>
    </source>
</evidence>
<keyword evidence="1" id="KW-1133">Transmembrane helix</keyword>
<keyword evidence="1" id="KW-0812">Transmembrane</keyword>
<dbReference type="PIRSF" id="PIRSF037394">
    <property type="entry name" value="ABC_thiamine-permease_YkoE_prd"/>
    <property type="match status" value="1"/>
</dbReference>
<sequence length="199" mass="21216">MADKVRYRTIDILTPVMIAVAFGVIFIGLGALFNALSPLWLLYKPTEGLFMGLWLLSGAVAGLIVRKPGAALLAELLAAAIEMLLGGQWAAMTLVSGVLQGLGMEISLAVWRYRRGGMRVAVVGGMIGALFESVFERLSYYPMFRPTDTVFYMIFCLISGAVLAGVLGQLIVKGLAGAGALSSFPVGRERARLQASDAK</sequence>
<dbReference type="AlphaFoldDB" id="A0A239W9Y4"/>
<proteinExistence type="predicted"/>
<name>A0A239W9Y4_9ACTN</name>
<feature type="transmembrane region" description="Helical" evidence="1">
    <location>
        <begin position="150"/>
        <end position="172"/>
    </location>
</feature>
<organism evidence="2 3">
    <name type="scientific">Cutibacterium granulosum</name>
    <dbReference type="NCBI Taxonomy" id="33011"/>
    <lineage>
        <taxon>Bacteria</taxon>
        <taxon>Bacillati</taxon>
        <taxon>Actinomycetota</taxon>
        <taxon>Actinomycetes</taxon>
        <taxon>Propionibacteriales</taxon>
        <taxon>Propionibacteriaceae</taxon>
        <taxon>Cutibacterium</taxon>
    </lineage>
</organism>
<dbReference type="EMBL" id="LT906441">
    <property type="protein sequence ID" value="SNV30748.1"/>
    <property type="molecule type" value="Genomic_DNA"/>
</dbReference>
<accession>A0A239W9Y4</accession>